<keyword evidence="5" id="KW-0717">Septation</keyword>
<evidence type="ECO:0000256" key="3">
    <source>
        <dbReference type="ARBA" id="ARBA00022490"/>
    </source>
</evidence>
<reference evidence="11" key="1">
    <citation type="journal article" date="2019" name="Int. J. Syst. Evol. Microbiol.">
        <title>The Global Catalogue of Microorganisms (GCM) 10K type strain sequencing project: providing services to taxonomists for standard genome sequencing and annotation.</title>
        <authorList>
            <consortium name="The Broad Institute Genomics Platform"/>
            <consortium name="The Broad Institute Genome Sequencing Center for Infectious Disease"/>
            <person name="Wu L."/>
            <person name="Ma J."/>
        </authorList>
    </citation>
    <scope>NUCLEOTIDE SEQUENCE [LARGE SCALE GENOMIC DNA]</scope>
    <source>
        <strain evidence="11">KCTC 62164</strain>
    </source>
</reference>
<evidence type="ECO:0000256" key="7">
    <source>
        <dbReference type="ARBA" id="ARBA00024910"/>
    </source>
</evidence>
<dbReference type="PANTHER" id="PTHR34981:SF1">
    <property type="entry name" value="CELL DIVISION PROTEIN ZAPA"/>
    <property type="match status" value="1"/>
</dbReference>
<sequence>MAQITVSINGKTYPLACADGDEERLHKLASYVDSKAKSLSSKLGHINESRLMLMSAVLIADELHDALENKGSRGIIGSVSEDELAKIINEVASEVEGIAEKLPTP</sequence>
<dbReference type="PANTHER" id="PTHR34981">
    <property type="entry name" value="CELL DIVISION PROTEIN ZAPA"/>
    <property type="match status" value="1"/>
</dbReference>
<dbReference type="Proteomes" id="UP001595444">
    <property type="component" value="Unassembled WGS sequence"/>
</dbReference>
<dbReference type="RefSeq" id="WP_194213651.1">
    <property type="nucleotide sequence ID" value="NZ_CP061205.1"/>
</dbReference>
<evidence type="ECO:0000256" key="6">
    <source>
        <dbReference type="ARBA" id="ARBA00023306"/>
    </source>
</evidence>
<organism evidence="10 11">
    <name type="scientific">Kordiimonas pumila</name>
    <dbReference type="NCBI Taxonomy" id="2161677"/>
    <lineage>
        <taxon>Bacteria</taxon>
        <taxon>Pseudomonadati</taxon>
        <taxon>Pseudomonadota</taxon>
        <taxon>Alphaproteobacteria</taxon>
        <taxon>Kordiimonadales</taxon>
        <taxon>Kordiimonadaceae</taxon>
        <taxon>Kordiimonas</taxon>
    </lineage>
</organism>
<keyword evidence="4 10" id="KW-0132">Cell division</keyword>
<keyword evidence="11" id="KW-1185">Reference proteome</keyword>
<evidence type="ECO:0000313" key="10">
    <source>
        <dbReference type="EMBL" id="MFC3052696.1"/>
    </source>
</evidence>
<comment type="caution">
    <text evidence="10">The sequence shown here is derived from an EMBL/GenBank/DDBJ whole genome shotgun (WGS) entry which is preliminary data.</text>
</comment>
<keyword evidence="6" id="KW-0131">Cell cycle</keyword>
<dbReference type="SUPFAM" id="SSF102829">
    <property type="entry name" value="Cell division protein ZapA-like"/>
    <property type="match status" value="1"/>
</dbReference>
<dbReference type="GO" id="GO:0051301">
    <property type="term" value="P:cell division"/>
    <property type="evidence" value="ECO:0007669"/>
    <property type="project" value="UniProtKB-KW"/>
</dbReference>
<evidence type="ECO:0000256" key="9">
    <source>
        <dbReference type="ARBA" id="ARBA00033158"/>
    </source>
</evidence>
<gene>
    <name evidence="10" type="ORF">ACFOKA_12350</name>
</gene>
<proteinExistence type="predicted"/>
<evidence type="ECO:0000313" key="11">
    <source>
        <dbReference type="Proteomes" id="UP001595444"/>
    </source>
</evidence>
<evidence type="ECO:0000256" key="5">
    <source>
        <dbReference type="ARBA" id="ARBA00023210"/>
    </source>
</evidence>
<evidence type="ECO:0000256" key="4">
    <source>
        <dbReference type="ARBA" id="ARBA00022618"/>
    </source>
</evidence>
<evidence type="ECO:0000256" key="1">
    <source>
        <dbReference type="ARBA" id="ARBA00004496"/>
    </source>
</evidence>
<dbReference type="EMBL" id="JBHRSL010000010">
    <property type="protein sequence ID" value="MFC3052696.1"/>
    <property type="molecule type" value="Genomic_DNA"/>
</dbReference>
<evidence type="ECO:0000256" key="8">
    <source>
        <dbReference type="ARBA" id="ARBA00026068"/>
    </source>
</evidence>
<accession>A0ABV7D6Y4</accession>
<dbReference type="InterPro" id="IPR007838">
    <property type="entry name" value="Cell_div_ZapA-like"/>
</dbReference>
<protein>
    <recommendedName>
        <fullName evidence="2">Cell division protein ZapA</fullName>
    </recommendedName>
    <alternativeName>
        <fullName evidence="9">Z ring-associated protein ZapA</fullName>
    </alternativeName>
</protein>
<evidence type="ECO:0000256" key="2">
    <source>
        <dbReference type="ARBA" id="ARBA00015195"/>
    </source>
</evidence>
<dbReference type="InterPro" id="IPR042233">
    <property type="entry name" value="Cell_div_ZapA_N"/>
</dbReference>
<dbReference type="Pfam" id="PF05164">
    <property type="entry name" value="ZapA"/>
    <property type="match status" value="1"/>
</dbReference>
<comment type="subcellular location">
    <subcellularLocation>
        <location evidence="1">Cytoplasm</location>
    </subcellularLocation>
</comment>
<keyword evidence="3" id="KW-0963">Cytoplasm</keyword>
<comment type="function">
    <text evidence="7">Activator of cell division through the inhibition of FtsZ GTPase activity, therefore promoting FtsZ assembly into bundles of protofilaments necessary for the formation of the division Z ring. It is recruited early at mid-cell but it is not essential for cell division.</text>
</comment>
<comment type="subunit">
    <text evidence="8">Homodimer. Interacts with FtsZ.</text>
</comment>
<dbReference type="InterPro" id="IPR036192">
    <property type="entry name" value="Cell_div_ZapA-like_sf"/>
</dbReference>
<dbReference type="Gene3D" id="3.30.160.880">
    <property type="entry name" value="Cell division protein ZapA protomer, N-terminal domain"/>
    <property type="match status" value="1"/>
</dbReference>
<name>A0ABV7D6Y4_9PROT</name>